<evidence type="ECO:0000313" key="2">
    <source>
        <dbReference type="EMBL" id="CAF4444004.1"/>
    </source>
</evidence>
<dbReference type="Proteomes" id="UP000663829">
    <property type="component" value="Unassembled WGS sequence"/>
</dbReference>
<gene>
    <name evidence="1" type="ORF">GPM918_LOCUS40871</name>
    <name evidence="2" type="ORF">SRO942_LOCUS41859</name>
</gene>
<dbReference type="AlphaFoldDB" id="A0A815Z270"/>
<dbReference type="Proteomes" id="UP000681722">
    <property type="component" value="Unassembled WGS sequence"/>
</dbReference>
<evidence type="ECO:0000313" key="1">
    <source>
        <dbReference type="EMBL" id="CAF1577842.1"/>
    </source>
</evidence>
<reference evidence="1" key="1">
    <citation type="submission" date="2021-02" db="EMBL/GenBank/DDBJ databases">
        <authorList>
            <person name="Nowell W R."/>
        </authorList>
    </citation>
    <scope>NUCLEOTIDE SEQUENCE</scope>
</reference>
<feature type="non-terminal residue" evidence="1">
    <location>
        <position position="1"/>
    </location>
</feature>
<protein>
    <submittedName>
        <fullName evidence="1">Uncharacterized protein</fullName>
    </submittedName>
</protein>
<evidence type="ECO:0000313" key="3">
    <source>
        <dbReference type="Proteomes" id="UP000663829"/>
    </source>
</evidence>
<keyword evidence="3" id="KW-1185">Reference proteome</keyword>
<name>A0A815Z270_9BILA</name>
<sequence>SVEKSTGSEIWSVELLLNREVDEQLKVLSEQIREEHDQSCDLNMLGHLLSQMGEYAKAER</sequence>
<accession>A0A815Z270</accession>
<comment type="caution">
    <text evidence="1">The sequence shown here is derived from an EMBL/GenBank/DDBJ whole genome shotgun (WGS) entry which is preliminary data.</text>
</comment>
<organism evidence="1 3">
    <name type="scientific">Didymodactylos carnosus</name>
    <dbReference type="NCBI Taxonomy" id="1234261"/>
    <lineage>
        <taxon>Eukaryota</taxon>
        <taxon>Metazoa</taxon>
        <taxon>Spiralia</taxon>
        <taxon>Gnathifera</taxon>
        <taxon>Rotifera</taxon>
        <taxon>Eurotatoria</taxon>
        <taxon>Bdelloidea</taxon>
        <taxon>Philodinida</taxon>
        <taxon>Philodinidae</taxon>
        <taxon>Didymodactylos</taxon>
    </lineage>
</organism>
<proteinExistence type="predicted"/>
<dbReference type="EMBL" id="CAJOBC010096964">
    <property type="protein sequence ID" value="CAF4444004.1"/>
    <property type="molecule type" value="Genomic_DNA"/>
</dbReference>
<dbReference type="EMBL" id="CAJNOQ010031051">
    <property type="protein sequence ID" value="CAF1577842.1"/>
    <property type="molecule type" value="Genomic_DNA"/>
</dbReference>